<dbReference type="EMBL" id="JADPVI010000001">
    <property type="protein sequence ID" value="MBF8456028.1"/>
    <property type="molecule type" value="Genomic_DNA"/>
</dbReference>
<keyword evidence="10" id="KW-0812">Transmembrane</keyword>
<keyword evidence="5" id="KW-0547">Nucleotide-binding</keyword>
<evidence type="ECO:0000256" key="8">
    <source>
        <dbReference type="ARBA" id="ARBA00023012"/>
    </source>
</evidence>
<evidence type="ECO:0000256" key="9">
    <source>
        <dbReference type="SAM" id="Coils"/>
    </source>
</evidence>
<dbReference type="SUPFAM" id="SSF55874">
    <property type="entry name" value="ATPase domain of HSP90 chaperone/DNA topoisomerase II/histidine kinase"/>
    <property type="match status" value="1"/>
</dbReference>
<evidence type="ECO:0000256" key="7">
    <source>
        <dbReference type="ARBA" id="ARBA00022840"/>
    </source>
</evidence>
<feature type="transmembrane region" description="Helical" evidence="10">
    <location>
        <begin position="79"/>
        <end position="99"/>
    </location>
</feature>
<dbReference type="EC" id="2.7.13.3" evidence="2"/>
<evidence type="ECO:0000256" key="1">
    <source>
        <dbReference type="ARBA" id="ARBA00000085"/>
    </source>
</evidence>
<evidence type="ECO:0000256" key="2">
    <source>
        <dbReference type="ARBA" id="ARBA00012438"/>
    </source>
</evidence>
<keyword evidence="9" id="KW-0175">Coiled coil</keyword>
<evidence type="ECO:0000256" key="5">
    <source>
        <dbReference type="ARBA" id="ARBA00022741"/>
    </source>
</evidence>
<dbReference type="Pfam" id="PF07730">
    <property type="entry name" value="HisKA_3"/>
    <property type="match status" value="1"/>
</dbReference>
<keyword evidence="7" id="KW-0067">ATP-binding</keyword>
<reference evidence="12 13" key="1">
    <citation type="submission" date="2020-11" db="EMBL/GenBank/DDBJ databases">
        <title>Kaistella gelatinilytica sp. nov., a flavobacterium isolated from Antarctic Soil.</title>
        <authorList>
            <person name="Li J."/>
        </authorList>
    </citation>
    <scope>NUCLEOTIDE SEQUENCE [LARGE SCALE GENOMIC DNA]</scope>
    <source>
        <strain evidence="12 13">G5-32</strain>
    </source>
</reference>
<protein>
    <recommendedName>
        <fullName evidence="2">histidine kinase</fullName>
        <ecNumber evidence="2">2.7.13.3</ecNumber>
    </recommendedName>
</protein>
<dbReference type="Proteomes" id="UP000660070">
    <property type="component" value="Unassembled WGS sequence"/>
</dbReference>
<organism evidence="12 13">
    <name type="scientific">Kaistella gelatinilytica</name>
    <dbReference type="NCBI Taxonomy" id="2787636"/>
    <lineage>
        <taxon>Bacteria</taxon>
        <taxon>Pseudomonadati</taxon>
        <taxon>Bacteroidota</taxon>
        <taxon>Flavobacteriia</taxon>
        <taxon>Flavobacteriales</taxon>
        <taxon>Weeksellaceae</taxon>
        <taxon>Chryseobacterium group</taxon>
        <taxon>Kaistella</taxon>
    </lineage>
</organism>
<dbReference type="Pfam" id="PF07695">
    <property type="entry name" value="7TMR-DISM_7TM"/>
    <property type="match status" value="1"/>
</dbReference>
<keyword evidence="4" id="KW-0808">Transferase</keyword>
<feature type="transmembrane region" description="Helical" evidence="10">
    <location>
        <begin position="137"/>
        <end position="157"/>
    </location>
</feature>
<keyword evidence="10" id="KW-1133">Transmembrane helix</keyword>
<feature type="transmembrane region" description="Helical" evidence="10">
    <location>
        <begin position="199"/>
        <end position="219"/>
    </location>
</feature>
<dbReference type="PANTHER" id="PTHR24421">
    <property type="entry name" value="NITRATE/NITRITE SENSOR PROTEIN NARX-RELATED"/>
    <property type="match status" value="1"/>
</dbReference>
<feature type="transmembrane region" description="Helical" evidence="10">
    <location>
        <begin position="32"/>
        <end position="48"/>
    </location>
</feature>
<feature type="transmembrane region" description="Helical" evidence="10">
    <location>
        <begin position="169"/>
        <end position="193"/>
    </location>
</feature>
<evidence type="ECO:0000256" key="4">
    <source>
        <dbReference type="ARBA" id="ARBA00022679"/>
    </source>
</evidence>
<dbReference type="InterPro" id="IPR005467">
    <property type="entry name" value="His_kinase_dom"/>
</dbReference>
<evidence type="ECO:0000259" key="11">
    <source>
        <dbReference type="PROSITE" id="PS50109"/>
    </source>
</evidence>
<dbReference type="Gene3D" id="3.30.565.10">
    <property type="entry name" value="Histidine kinase-like ATPase, C-terminal domain"/>
    <property type="match status" value="1"/>
</dbReference>
<evidence type="ECO:0000313" key="12">
    <source>
        <dbReference type="EMBL" id="MBF8456028.1"/>
    </source>
</evidence>
<dbReference type="PROSITE" id="PS50109">
    <property type="entry name" value="HIS_KIN"/>
    <property type="match status" value="1"/>
</dbReference>
<name>A0ABS0F8K7_9FLAO</name>
<dbReference type="PANTHER" id="PTHR24421:SF10">
    <property type="entry name" value="NITRATE_NITRITE SENSOR PROTEIN NARQ"/>
    <property type="match status" value="1"/>
</dbReference>
<dbReference type="InterPro" id="IPR050482">
    <property type="entry name" value="Sensor_HK_TwoCompSys"/>
</dbReference>
<keyword evidence="13" id="KW-1185">Reference proteome</keyword>
<keyword evidence="10" id="KW-0472">Membrane</keyword>
<gene>
    <name evidence="12" type="ORF">IV494_02440</name>
</gene>
<evidence type="ECO:0000313" key="13">
    <source>
        <dbReference type="Proteomes" id="UP000660070"/>
    </source>
</evidence>
<feature type="transmembrane region" description="Helical" evidence="10">
    <location>
        <begin position="111"/>
        <end position="131"/>
    </location>
</feature>
<sequence>MEVFVWNMAISFQLLFIIVSGVIFIYISSKSFKYYALYNICLVIYLLGRNDDYYNQFQGWIAYLIGTEHAVVFTDIFNFFIQVVFYNFYSFFALYFLDLDKRKKFFKRVRWIFKFLGVLFLFFAVLTYFMGDADLYISLYTFIYLPVLLTIFILSVVKAMKYSGKHKYFFLVGVCSFVICALTAFAGTFVPALNLTNPILFFFVGIIIETIFFSLGLAFKIKLMNDEKNRIRAVVTRHNHQQEISKIQGLLEGEEKERKRIAEELHDGIAGDLSAIKLNLTYLETENSNPNNDDVLQNLSKIIDKSCQQIREISHNLSPSSLTNYGLVGAVDNFCKKVADLYKIKVIFKFSDKEIELTDTIETHIYRIVQELLNNVVKHSEAKVAHVTITYDHPFIEISVKDDGKGFTINSLSKGIGLSNIDSRIRFMNAHVKKQSTEKGSTFTIVINLNDIPKT</sequence>
<dbReference type="InterPro" id="IPR011623">
    <property type="entry name" value="7TMR_DISM_rcpt_extracell_dom1"/>
</dbReference>
<dbReference type="InterPro" id="IPR003594">
    <property type="entry name" value="HATPase_dom"/>
</dbReference>
<feature type="transmembrane region" description="Helical" evidence="10">
    <location>
        <begin position="6"/>
        <end position="27"/>
    </location>
</feature>
<dbReference type="Pfam" id="PF02518">
    <property type="entry name" value="HATPase_c"/>
    <property type="match status" value="1"/>
</dbReference>
<comment type="caution">
    <text evidence="12">The sequence shown here is derived from an EMBL/GenBank/DDBJ whole genome shotgun (WGS) entry which is preliminary data.</text>
</comment>
<keyword evidence="8" id="KW-0902">Two-component regulatory system</keyword>
<keyword evidence="3" id="KW-0597">Phosphoprotein</keyword>
<feature type="domain" description="Histidine kinase" evidence="11">
    <location>
        <begin position="264"/>
        <end position="451"/>
    </location>
</feature>
<comment type="catalytic activity">
    <reaction evidence="1">
        <text>ATP + protein L-histidine = ADP + protein N-phospho-L-histidine.</text>
        <dbReference type="EC" id="2.7.13.3"/>
    </reaction>
</comment>
<dbReference type="RefSeq" id="WP_196078573.1">
    <property type="nucleotide sequence ID" value="NZ_JADPVI010000001.1"/>
</dbReference>
<evidence type="ECO:0000256" key="10">
    <source>
        <dbReference type="SAM" id="Phobius"/>
    </source>
</evidence>
<accession>A0ABS0F8K7</accession>
<dbReference type="Gene3D" id="1.20.5.1930">
    <property type="match status" value="1"/>
</dbReference>
<dbReference type="CDD" id="cd16917">
    <property type="entry name" value="HATPase_UhpB-NarQ-NarX-like"/>
    <property type="match status" value="1"/>
</dbReference>
<keyword evidence="6 12" id="KW-0418">Kinase</keyword>
<feature type="coiled-coil region" evidence="9">
    <location>
        <begin position="237"/>
        <end position="264"/>
    </location>
</feature>
<evidence type="ECO:0000256" key="6">
    <source>
        <dbReference type="ARBA" id="ARBA00022777"/>
    </source>
</evidence>
<dbReference type="SMART" id="SM00387">
    <property type="entry name" value="HATPase_c"/>
    <property type="match status" value="1"/>
</dbReference>
<evidence type="ECO:0000256" key="3">
    <source>
        <dbReference type="ARBA" id="ARBA00022553"/>
    </source>
</evidence>
<dbReference type="GO" id="GO:0016301">
    <property type="term" value="F:kinase activity"/>
    <property type="evidence" value="ECO:0007669"/>
    <property type="project" value="UniProtKB-KW"/>
</dbReference>
<dbReference type="InterPro" id="IPR036890">
    <property type="entry name" value="HATPase_C_sf"/>
</dbReference>
<proteinExistence type="predicted"/>
<dbReference type="InterPro" id="IPR011712">
    <property type="entry name" value="Sig_transdc_His_kin_sub3_dim/P"/>
</dbReference>